<dbReference type="InterPro" id="IPR024706">
    <property type="entry name" value="Peroxiredoxin_AhpC-typ"/>
</dbReference>
<organism evidence="15 16">
    <name type="scientific">Leeuwenhoekiella marinoflava</name>
    <dbReference type="NCBI Taxonomy" id="988"/>
    <lineage>
        <taxon>Bacteria</taxon>
        <taxon>Pseudomonadati</taxon>
        <taxon>Bacteroidota</taxon>
        <taxon>Flavobacteriia</taxon>
        <taxon>Flavobacteriales</taxon>
        <taxon>Flavobacteriaceae</taxon>
        <taxon>Leeuwenhoekiella</taxon>
    </lineage>
</organism>
<dbReference type="Gene3D" id="3.40.30.10">
    <property type="entry name" value="Glutaredoxin"/>
    <property type="match status" value="1"/>
</dbReference>
<dbReference type="PANTHER" id="PTHR42801">
    <property type="entry name" value="THIOREDOXIN-DEPENDENT PEROXIDE REDUCTASE"/>
    <property type="match status" value="1"/>
</dbReference>
<sequence>MGLFSKQKGLEVGEVIPPFQLQDQDGKWVKLPNTIQQKGAVIYFYPKDESGVCTKEACAFRDSFESFSDAGFEVFGVNNGSVESHKKFQQHHRLPFTLLSDPRNEVLKMFDIKNVLFLTGRETFVVDKKGKVLHKFRSFLNGEKHIQEALAVLK</sequence>
<reference evidence="15 16" key="1">
    <citation type="submission" date="2018-07" db="EMBL/GenBank/DDBJ databases">
        <title>Leeuwenhoekiella genomics.</title>
        <authorList>
            <person name="Tahon G."/>
            <person name="Willems A."/>
        </authorList>
    </citation>
    <scope>NUCLEOTIDE SEQUENCE [LARGE SCALE GENOMIC DNA]</scope>
    <source>
        <strain evidence="15 16">LMG 1345</strain>
    </source>
</reference>
<evidence type="ECO:0000256" key="2">
    <source>
        <dbReference type="ARBA" id="ARBA00011245"/>
    </source>
</evidence>
<dbReference type="InterPro" id="IPR036249">
    <property type="entry name" value="Thioredoxin-like_sf"/>
</dbReference>
<keyword evidence="4" id="KW-0575">Peroxidase</keyword>
<feature type="active site" description="Cysteine sulfenic acid (-SOH) intermediate; for peroxidase activity" evidence="13">
    <location>
        <position position="53"/>
    </location>
</feature>
<evidence type="ECO:0000313" key="15">
    <source>
        <dbReference type="EMBL" id="RXG31840.1"/>
    </source>
</evidence>
<evidence type="ECO:0000256" key="10">
    <source>
        <dbReference type="ARBA" id="ARBA00038489"/>
    </source>
</evidence>
<keyword evidence="5" id="KW-0049">Antioxidant</keyword>
<keyword evidence="6" id="KW-0560">Oxidoreductase</keyword>
<comment type="catalytic activity">
    <reaction evidence="12">
        <text>a hydroperoxide + [thioredoxin]-dithiol = an alcohol + [thioredoxin]-disulfide + H2O</text>
        <dbReference type="Rhea" id="RHEA:62620"/>
        <dbReference type="Rhea" id="RHEA-COMP:10698"/>
        <dbReference type="Rhea" id="RHEA-COMP:10700"/>
        <dbReference type="ChEBI" id="CHEBI:15377"/>
        <dbReference type="ChEBI" id="CHEBI:29950"/>
        <dbReference type="ChEBI" id="CHEBI:30879"/>
        <dbReference type="ChEBI" id="CHEBI:35924"/>
        <dbReference type="ChEBI" id="CHEBI:50058"/>
        <dbReference type="EC" id="1.11.1.24"/>
    </reaction>
</comment>
<dbReference type="EC" id="1.11.1.24" evidence="3"/>
<dbReference type="InterPro" id="IPR050924">
    <property type="entry name" value="Peroxiredoxin_BCP/PrxQ"/>
</dbReference>
<comment type="function">
    <text evidence="1">Thiol-specific peroxidase that catalyzes the reduction of hydrogen peroxide and organic hydroperoxides to water and alcohols, respectively. Plays a role in cell protection against oxidative stress by detoxifying peroxides and as sensor of hydrogen peroxide-mediated signaling events.</text>
</comment>
<comment type="similarity">
    <text evidence="10">Belongs to the peroxiredoxin family. BCP/PrxQ subfamily.</text>
</comment>
<name>A0A4Q0PMV6_9FLAO</name>
<evidence type="ECO:0000256" key="1">
    <source>
        <dbReference type="ARBA" id="ARBA00003330"/>
    </source>
</evidence>
<evidence type="ECO:0000256" key="7">
    <source>
        <dbReference type="ARBA" id="ARBA00023157"/>
    </source>
</evidence>
<evidence type="ECO:0000256" key="13">
    <source>
        <dbReference type="PIRSR" id="PIRSR000239-1"/>
    </source>
</evidence>
<dbReference type="RefSeq" id="WP_073098629.1">
    <property type="nucleotide sequence ID" value="NZ_QOVL01000006.1"/>
</dbReference>
<evidence type="ECO:0000256" key="3">
    <source>
        <dbReference type="ARBA" id="ARBA00013017"/>
    </source>
</evidence>
<comment type="caution">
    <text evidence="15">The sequence shown here is derived from an EMBL/GenBank/DDBJ whole genome shotgun (WGS) entry which is preliminary data.</text>
</comment>
<dbReference type="AlphaFoldDB" id="A0A4Q0PMV6"/>
<dbReference type="GO" id="GO:0034599">
    <property type="term" value="P:cellular response to oxidative stress"/>
    <property type="evidence" value="ECO:0007669"/>
    <property type="project" value="TreeGrafter"/>
</dbReference>
<dbReference type="Pfam" id="PF00578">
    <property type="entry name" value="AhpC-TSA"/>
    <property type="match status" value="1"/>
</dbReference>
<dbReference type="GO" id="GO:0008379">
    <property type="term" value="F:thioredoxin peroxidase activity"/>
    <property type="evidence" value="ECO:0007669"/>
    <property type="project" value="TreeGrafter"/>
</dbReference>
<dbReference type="CDD" id="cd03017">
    <property type="entry name" value="PRX_BCP"/>
    <property type="match status" value="1"/>
</dbReference>
<evidence type="ECO:0000256" key="9">
    <source>
        <dbReference type="ARBA" id="ARBA00032824"/>
    </source>
</evidence>
<evidence type="ECO:0000256" key="6">
    <source>
        <dbReference type="ARBA" id="ARBA00023002"/>
    </source>
</evidence>
<dbReference type="PROSITE" id="PS51352">
    <property type="entry name" value="THIOREDOXIN_2"/>
    <property type="match status" value="1"/>
</dbReference>
<dbReference type="STRING" id="1122159.SAMN02745246_01518"/>
<protein>
    <recommendedName>
        <fullName evidence="3">thioredoxin-dependent peroxiredoxin</fullName>
        <ecNumber evidence="3">1.11.1.24</ecNumber>
    </recommendedName>
    <alternativeName>
        <fullName evidence="9">Thioredoxin peroxidase</fullName>
    </alternativeName>
    <alternativeName>
        <fullName evidence="11">Thioredoxin-dependent peroxiredoxin Bcp</fullName>
    </alternativeName>
</protein>
<keyword evidence="7" id="KW-1015">Disulfide bond</keyword>
<dbReference type="GO" id="GO:0045454">
    <property type="term" value="P:cell redox homeostasis"/>
    <property type="evidence" value="ECO:0007669"/>
    <property type="project" value="TreeGrafter"/>
</dbReference>
<evidence type="ECO:0000256" key="8">
    <source>
        <dbReference type="ARBA" id="ARBA00023284"/>
    </source>
</evidence>
<evidence type="ECO:0000313" key="16">
    <source>
        <dbReference type="Proteomes" id="UP000290608"/>
    </source>
</evidence>
<dbReference type="EMBL" id="QOVL01000006">
    <property type="protein sequence ID" value="RXG31840.1"/>
    <property type="molecule type" value="Genomic_DNA"/>
</dbReference>
<evidence type="ECO:0000259" key="14">
    <source>
        <dbReference type="PROSITE" id="PS51352"/>
    </source>
</evidence>
<evidence type="ECO:0000256" key="5">
    <source>
        <dbReference type="ARBA" id="ARBA00022862"/>
    </source>
</evidence>
<dbReference type="InterPro" id="IPR013766">
    <property type="entry name" value="Thioredoxin_domain"/>
</dbReference>
<dbReference type="Proteomes" id="UP000290608">
    <property type="component" value="Unassembled WGS sequence"/>
</dbReference>
<evidence type="ECO:0000256" key="12">
    <source>
        <dbReference type="ARBA" id="ARBA00049091"/>
    </source>
</evidence>
<dbReference type="PANTHER" id="PTHR42801:SF4">
    <property type="entry name" value="AHPC_TSA FAMILY PROTEIN"/>
    <property type="match status" value="1"/>
</dbReference>
<dbReference type="InterPro" id="IPR000866">
    <property type="entry name" value="AhpC/TSA"/>
</dbReference>
<feature type="domain" description="Thioredoxin" evidence="14">
    <location>
        <begin position="10"/>
        <end position="154"/>
    </location>
</feature>
<evidence type="ECO:0000256" key="4">
    <source>
        <dbReference type="ARBA" id="ARBA00022559"/>
    </source>
</evidence>
<proteinExistence type="inferred from homology"/>
<dbReference type="PIRSF" id="PIRSF000239">
    <property type="entry name" value="AHPC"/>
    <property type="match status" value="1"/>
</dbReference>
<gene>
    <name evidence="15" type="ORF">DSL99_1664</name>
</gene>
<dbReference type="GO" id="GO:0005737">
    <property type="term" value="C:cytoplasm"/>
    <property type="evidence" value="ECO:0007669"/>
    <property type="project" value="TreeGrafter"/>
</dbReference>
<accession>A0A4Q0PMV6</accession>
<keyword evidence="8" id="KW-0676">Redox-active center</keyword>
<comment type="subunit">
    <text evidence="2">Monomer.</text>
</comment>
<evidence type="ECO:0000256" key="11">
    <source>
        <dbReference type="ARBA" id="ARBA00042639"/>
    </source>
</evidence>
<dbReference type="SUPFAM" id="SSF52833">
    <property type="entry name" value="Thioredoxin-like"/>
    <property type="match status" value="1"/>
</dbReference>